<protein>
    <submittedName>
        <fullName evidence="2">Stress responsive alpha-beta barrel domain-containing protein</fullName>
    </submittedName>
</protein>
<evidence type="ECO:0000259" key="1">
    <source>
        <dbReference type="PROSITE" id="PS51502"/>
    </source>
</evidence>
<accession>H0HRR9</accession>
<dbReference type="EMBL" id="AHAM01000115">
    <property type="protein sequence ID" value="EHK56582.1"/>
    <property type="molecule type" value="Genomic_DNA"/>
</dbReference>
<dbReference type="SMART" id="SM00886">
    <property type="entry name" value="Dabb"/>
    <property type="match status" value="1"/>
</dbReference>
<dbReference type="Gene3D" id="3.30.70.100">
    <property type="match status" value="1"/>
</dbReference>
<name>H0HRR9_9HYPH</name>
<feature type="domain" description="Stress-response A/B barrel" evidence="1">
    <location>
        <begin position="17"/>
        <end position="107"/>
    </location>
</feature>
<dbReference type="PROSITE" id="PS51502">
    <property type="entry name" value="S_R_A_B_BARREL"/>
    <property type="match status" value="1"/>
</dbReference>
<proteinExistence type="predicted"/>
<dbReference type="AlphaFoldDB" id="H0HRR9"/>
<dbReference type="Proteomes" id="UP000003250">
    <property type="component" value="Unassembled WGS sequence"/>
</dbReference>
<dbReference type="InterPro" id="IPR013097">
    <property type="entry name" value="Dabb"/>
</dbReference>
<dbReference type="PATRIC" id="fig|1107882.3.peg.2783"/>
<sequence>MPPTENASHISAEALLIRHIVFFSAKRREDIEAIRTGLSRLGAIPHSSRFEVSLNTKVDPLSDEVDVVVYAEFADAEALAAYKADPIYAEATRQVRPLRELRYSADIVAQSG</sequence>
<dbReference type="InterPro" id="IPR011008">
    <property type="entry name" value="Dimeric_a/b-barrel"/>
</dbReference>
<gene>
    <name evidence="2" type="ORF">MAXJ12_14273</name>
</gene>
<evidence type="ECO:0000313" key="3">
    <source>
        <dbReference type="Proteomes" id="UP000003250"/>
    </source>
</evidence>
<dbReference type="SUPFAM" id="SSF54909">
    <property type="entry name" value="Dimeric alpha+beta barrel"/>
    <property type="match status" value="1"/>
</dbReference>
<reference evidence="2 3" key="1">
    <citation type="journal article" date="2012" name="J. Bacteriol.">
        <title>Draft Genome Sequence of Mesorhizobium alhagi CCNWXJ12-2T, a Novel Salt-Resistant Species Isolated from the Desert of Northwestern China.</title>
        <authorList>
            <person name="Zhou M."/>
            <person name="Chen W."/>
            <person name="Chen H."/>
            <person name="Wei G."/>
        </authorList>
    </citation>
    <scope>NUCLEOTIDE SEQUENCE [LARGE SCALE GENOMIC DNA]</scope>
    <source>
        <strain evidence="2 3">CCNWXJ12-2</strain>
    </source>
</reference>
<evidence type="ECO:0000313" key="2">
    <source>
        <dbReference type="EMBL" id="EHK56582.1"/>
    </source>
</evidence>
<dbReference type="Pfam" id="PF07876">
    <property type="entry name" value="Dabb"/>
    <property type="match status" value="1"/>
</dbReference>
<keyword evidence="3" id="KW-1185">Reference proteome</keyword>
<organism evidence="2 3">
    <name type="scientific">Mesorhizobium alhagi CCNWXJ12-2</name>
    <dbReference type="NCBI Taxonomy" id="1107882"/>
    <lineage>
        <taxon>Bacteria</taxon>
        <taxon>Pseudomonadati</taxon>
        <taxon>Pseudomonadota</taxon>
        <taxon>Alphaproteobacteria</taxon>
        <taxon>Hyphomicrobiales</taxon>
        <taxon>Phyllobacteriaceae</taxon>
        <taxon>Allomesorhizobium</taxon>
    </lineage>
</organism>